<keyword evidence="2" id="KW-0328">Glycosyltransferase</keyword>
<name>A0ABU9IJM2_9FLAO</name>
<dbReference type="Pfam" id="PF00534">
    <property type="entry name" value="Glycos_transf_1"/>
    <property type="match status" value="1"/>
</dbReference>
<feature type="domain" description="Glycosyl transferase family 1" evidence="1">
    <location>
        <begin position="162"/>
        <end position="287"/>
    </location>
</feature>
<dbReference type="Proteomes" id="UP001485226">
    <property type="component" value="Unassembled WGS sequence"/>
</dbReference>
<dbReference type="RefSeq" id="WP_341689203.1">
    <property type="nucleotide sequence ID" value="NZ_JBBYHS010000002.1"/>
</dbReference>
<reference evidence="2 3" key="1">
    <citation type="submission" date="2024-04" db="EMBL/GenBank/DDBJ databases">
        <title>Flavobacterium sp. DGU38 16S ribosomal RNA gene Genome sequencing and assembly.</title>
        <authorList>
            <person name="Park S."/>
        </authorList>
    </citation>
    <scope>NUCLEOTIDE SEQUENCE [LARGE SCALE GENOMIC DNA]</scope>
    <source>
        <strain evidence="2 3">DGU38</strain>
    </source>
</reference>
<comment type="caution">
    <text evidence="2">The sequence shown here is derived from an EMBL/GenBank/DDBJ whole genome shotgun (WGS) entry which is preliminary data.</text>
</comment>
<evidence type="ECO:0000313" key="2">
    <source>
        <dbReference type="EMBL" id="MEL1252635.1"/>
    </source>
</evidence>
<dbReference type="EMBL" id="JBBYHS010000002">
    <property type="protein sequence ID" value="MEL1252635.1"/>
    <property type="molecule type" value="Genomic_DNA"/>
</dbReference>
<dbReference type="EC" id="2.4.-.-" evidence="2"/>
<dbReference type="GO" id="GO:0016757">
    <property type="term" value="F:glycosyltransferase activity"/>
    <property type="evidence" value="ECO:0007669"/>
    <property type="project" value="UniProtKB-KW"/>
</dbReference>
<organism evidence="2 3">
    <name type="scientific">Flavobacterium calami</name>
    <dbReference type="NCBI Taxonomy" id="3139144"/>
    <lineage>
        <taxon>Bacteria</taxon>
        <taxon>Pseudomonadati</taxon>
        <taxon>Bacteroidota</taxon>
        <taxon>Flavobacteriia</taxon>
        <taxon>Flavobacteriales</taxon>
        <taxon>Flavobacteriaceae</taxon>
        <taxon>Flavobacterium</taxon>
    </lineage>
</organism>
<gene>
    <name evidence="2" type="ORF">AAEO57_02505</name>
</gene>
<dbReference type="InterPro" id="IPR001296">
    <property type="entry name" value="Glyco_trans_1"/>
</dbReference>
<sequence length="326" mass="38405">MKIALHLLKSLKHGGGETVALNYAKILNDLDVKSVFVGKKVSLEFTDMISKYGNVQEKISKSDILKSDYLFVHTNMNLLKLIRYLPLIKRHKKRVFYIQHLNYSERKFSILCKIINLVCTDFIQITPIIATNVKKYVKIKTSYLNNFYLNLEKEKDWDEIRRIKRQELNINSTAEVIMFSAVFKEGKGLRDMLDLVLTTIESSEKDYVYLIVGDGPERYLIENFKYRNKVIWTGFVNRVEDYLIASDIYFFPSLFNFEMMPMALIEAINLNKKILSYKTDINDYLLNDLTCKNLDEVLHNLKNDIYPGEMMKYNYQYAFKKFSDIL</sequence>
<protein>
    <submittedName>
        <fullName evidence="2">Glycosyltransferase</fullName>
        <ecNumber evidence="2">2.4.-.-</ecNumber>
    </submittedName>
</protein>
<dbReference type="Gene3D" id="3.40.50.2000">
    <property type="entry name" value="Glycogen Phosphorylase B"/>
    <property type="match status" value="2"/>
</dbReference>
<proteinExistence type="predicted"/>
<dbReference type="SUPFAM" id="SSF53756">
    <property type="entry name" value="UDP-Glycosyltransferase/glycogen phosphorylase"/>
    <property type="match status" value="1"/>
</dbReference>
<keyword evidence="3" id="KW-1185">Reference proteome</keyword>
<evidence type="ECO:0000313" key="3">
    <source>
        <dbReference type="Proteomes" id="UP001485226"/>
    </source>
</evidence>
<evidence type="ECO:0000259" key="1">
    <source>
        <dbReference type="Pfam" id="PF00534"/>
    </source>
</evidence>
<keyword evidence="2" id="KW-0808">Transferase</keyword>
<accession>A0ABU9IJM2</accession>